<dbReference type="eggNOG" id="ENOG5031ARR">
    <property type="taxonomic scope" value="Bacteria"/>
</dbReference>
<evidence type="ECO:0008006" key="3">
    <source>
        <dbReference type="Google" id="ProtNLM"/>
    </source>
</evidence>
<dbReference type="Proteomes" id="UP000015531">
    <property type="component" value="Unassembled WGS sequence"/>
</dbReference>
<protein>
    <recommendedName>
        <fullName evidence="3">Hemerythrin-like domain-containing protein</fullName>
    </recommendedName>
</protein>
<reference evidence="1 2" key="1">
    <citation type="journal article" date="2013" name="Genome Announc.">
        <title>Draft Genome Sequence of Sphingobium lactosutens Strain DS20T, Isolated from a Hexachlorocyclohexane Dumpsite.</title>
        <authorList>
            <person name="Kumar R."/>
            <person name="Dwivedi V."/>
            <person name="Negi V."/>
            <person name="Khurana J.P."/>
            <person name="Lal R."/>
        </authorList>
    </citation>
    <scope>NUCLEOTIDE SEQUENCE [LARGE SCALE GENOMIC DNA]</scope>
    <source>
        <strain evidence="1 2">DS20</strain>
    </source>
</reference>
<dbReference type="PATRIC" id="fig|1331060.3.peg.1872"/>
<dbReference type="EMBL" id="ATDP01000081">
    <property type="protein sequence ID" value="EQB15998.1"/>
    <property type="molecule type" value="Genomic_DNA"/>
</dbReference>
<dbReference type="Gene3D" id="1.20.120.520">
    <property type="entry name" value="nmb1532 protein domain like"/>
    <property type="match status" value="1"/>
</dbReference>
<accession>T0HV07</accession>
<evidence type="ECO:0000313" key="1">
    <source>
        <dbReference type="EMBL" id="EQB15998.1"/>
    </source>
</evidence>
<sequence length="144" mass="16810">MGSKMMMTDLRHDHDGLRRMMQDFALMMRSAGPEDMPEVTQRRIAFSQAFREHMAREDRMVQQLRKGLLSPEAAQVLREHGRAIVALFLRYSDHIKIWTPAQIEADWVGYRTAVLGLQDGLRERMAWEEQHLHPLMTPQTRIAA</sequence>
<proteinExistence type="predicted"/>
<dbReference type="AlphaFoldDB" id="T0HV07"/>
<comment type="caution">
    <text evidence="1">The sequence shown here is derived from an EMBL/GenBank/DDBJ whole genome shotgun (WGS) entry which is preliminary data.</text>
</comment>
<evidence type="ECO:0000313" key="2">
    <source>
        <dbReference type="Proteomes" id="UP000015531"/>
    </source>
</evidence>
<name>T0HV07_9SPHN</name>
<organism evidence="1 2">
    <name type="scientific">Sphingobium lactosutens DS20</name>
    <dbReference type="NCBI Taxonomy" id="1331060"/>
    <lineage>
        <taxon>Bacteria</taxon>
        <taxon>Pseudomonadati</taxon>
        <taxon>Pseudomonadota</taxon>
        <taxon>Alphaproteobacteria</taxon>
        <taxon>Sphingomonadales</taxon>
        <taxon>Sphingomonadaceae</taxon>
        <taxon>Sphingobium</taxon>
    </lineage>
</organism>
<gene>
    <name evidence="1" type="ORF">RLDS_09805</name>
</gene>
<keyword evidence="2" id="KW-1185">Reference proteome</keyword>